<reference evidence="1" key="1">
    <citation type="journal article" date="2023" name="Insect Mol. Biol.">
        <title>Genome sequencing provides insights into the evolution of gene families encoding plant cell wall-degrading enzymes in longhorned beetles.</title>
        <authorList>
            <person name="Shin N.R."/>
            <person name="Okamura Y."/>
            <person name="Kirsch R."/>
            <person name="Pauchet Y."/>
        </authorList>
    </citation>
    <scope>NUCLEOTIDE SEQUENCE</scope>
    <source>
        <strain evidence="1">MMC_N1</strain>
    </source>
</reference>
<keyword evidence="2" id="KW-1185">Reference proteome</keyword>
<protein>
    <submittedName>
        <fullName evidence="1">Uncharacterized protein</fullName>
    </submittedName>
</protein>
<organism evidence="1 2">
    <name type="scientific">Molorchus minor</name>
    <dbReference type="NCBI Taxonomy" id="1323400"/>
    <lineage>
        <taxon>Eukaryota</taxon>
        <taxon>Metazoa</taxon>
        <taxon>Ecdysozoa</taxon>
        <taxon>Arthropoda</taxon>
        <taxon>Hexapoda</taxon>
        <taxon>Insecta</taxon>
        <taxon>Pterygota</taxon>
        <taxon>Neoptera</taxon>
        <taxon>Endopterygota</taxon>
        <taxon>Coleoptera</taxon>
        <taxon>Polyphaga</taxon>
        <taxon>Cucujiformia</taxon>
        <taxon>Chrysomeloidea</taxon>
        <taxon>Cerambycidae</taxon>
        <taxon>Lamiinae</taxon>
        <taxon>Monochamini</taxon>
        <taxon>Molorchus</taxon>
    </lineage>
</organism>
<name>A0ABQ9IWU2_9CUCU</name>
<dbReference type="Proteomes" id="UP001162164">
    <property type="component" value="Unassembled WGS sequence"/>
</dbReference>
<comment type="caution">
    <text evidence="1">The sequence shown here is derived from an EMBL/GenBank/DDBJ whole genome shotgun (WGS) entry which is preliminary data.</text>
</comment>
<evidence type="ECO:0000313" key="2">
    <source>
        <dbReference type="Proteomes" id="UP001162164"/>
    </source>
</evidence>
<gene>
    <name evidence="1" type="ORF">NQ317_009107</name>
</gene>
<proteinExistence type="predicted"/>
<evidence type="ECO:0000313" key="1">
    <source>
        <dbReference type="EMBL" id="KAJ8967926.1"/>
    </source>
</evidence>
<accession>A0ABQ9IWU2</accession>
<dbReference type="EMBL" id="JAPWTJ010002102">
    <property type="protein sequence ID" value="KAJ8967926.1"/>
    <property type="molecule type" value="Genomic_DNA"/>
</dbReference>
<sequence length="94" mass="9878">MDEAGLQLNNKPGFVTAEKGLNNVAAVTSSEKSYCRRHSAKSATVKNAVSTFQATGIVPFRAIPDYAFPSDEPNEQIAILNGPATNGPVAVAMI</sequence>